<evidence type="ECO:0000256" key="8">
    <source>
        <dbReference type="ARBA" id="ARBA00048679"/>
    </source>
</evidence>
<dbReference type="Gene3D" id="1.10.510.10">
    <property type="entry name" value="Transferase(Phosphotransferase) domain 1"/>
    <property type="match status" value="1"/>
</dbReference>
<evidence type="ECO:0000256" key="1">
    <source>
        <dbReference type="ARBA" id="ARBA00012513"/>
    </source>
</evidence>
<dbReference type="OrthoDB" id="5979581at2759"/>
<comment type="catalytic activity">
    <reaction evidence="7">
        <text>L-threonyl-[protein] + ATP = O-phospho-L-threonyl-[protein] + ADP + H(+)</text>
        <dbReference type="Rhea" id="RHEA:46608"/>
        <dbReference type="Rhea" id="RHEA-COMP:11060"/>
        <dbReference type="Rhea" id="RHEA-COMP:11605"/>
        <dbReference type="ChEBI" id="CHEBI:15378"/>
        <dbReference type="ChEBI" id="CHEBI:30013"/>
        <dbReference type="ChEBI" id="CHEBI:30616"/>
        <dbReference type="ChEBI" id="CHEBI:61977"/>
        <dbReference type="ChEBI" id="CHEBI:456216"/>
        <dbReference type="EC" id="2.7.11.1"/>
    </reaction>
</comment>
<evidence type="ECO:0000259" key="9">
    <source>
        <dbReference type="PROSITE" id="PS50011"/>
    </source>
</evidence>
<name>W6Q5X6_PENRF</name>
<dbReference type="GO" id="GO:0004674">
    <property type="term" value="F:protein serine/threonine kinase activity"/>
    <property type="evidence" value="ECO:0007669"/>
    <property type="project" value="UniProtKB-KW"/>
</dbReference>
<dbReference type="InterPro" id="IPR011009">
    <property type="entry name" value="Kinase-like_dom_sf"/>
</dbReference>
<keyword evidence="2" id="KW-0723">Serine/threonine-protein kinase</keyword>
<dbReference type="AlphaFoldDB" id="W6Q5X6"/>
<dbReference type="OMA" id="CHNDFGA"/>
<accession>W6Q5X6</accession>
<evidence type="ECO:0000256" key="3">
    <source>
        <dbReference type="ARBA" id="ARBA00022679"/>
    </source>
</evidence>
<dbReference type="PROSITE" id="PS50011">
    <property type="entry name" value="PROTEIN_KINASE_DOM"/>
    <property type="match status" value="1"/>
</dbReference>
<evidence type="ECO:0000256" key="2">
    <source>
        <dbReference type="ARBA" id="ARBA00022527"/>
    </source>
</evidence>
<dbReference type="Gene3D" id="3.30.200.20">
    <property type="entry name" value="Phosphorylase Kinase, domain 1"/>
    <property type="match status" value="1"/>
</dbReference>
<dbReference type="EMBL" id="HG792015">
    <property type="protein sequence ID" value="CDM29649.1"/>
    <property type="molecule type" value="Genomic_DNA"/>
</dbReference>
<gene>
    <name evidence="10" type="ORF">PROQFM164_S01g003461</name>
</gene>
<dbReference type="InterPro" id="IPR008271">
    <property type="entry name" value="Ser/Thr_kinase_AS"/>
</dbReference>
<dbReference type="Pfam" id="PF00069">
    <property type="entry name" value="Pkinase"/>
    <property type="match status" value="2"/>
</dbReference>
<keyword evidence="11" id="KW-1185">Reference proteome</keyword>
<proteinExistence type="predicted"/>
<dbReference type="SUPFAM" id="SSF56112">
    <property type="entry name" value="Protein kinase-like (PK-like)"/>
    <property type="match status" value="1"/>
</dbReference>
<evidence type="ECO:0000256" key="6">
    <source>
        <dbReference type="ARBA" id="ARBA00022840"/>
    </source>
</evidence>
<keyword evidence="3" id="KW-0808">Transferase</keyword>
<sequence>MNQLAKRTIFSLARKPIWHLPSRSALPIPQHEAVDEEICPGYSPNHFYSANPGDILASHYQLLVKIGWGTRSTVWLARDITRLRWQSERTVALKIINSCRDREPYHERDIEEHITRQNQSHRGRAIVRTCLESFEVASTEGNHLCLAYKPMREPLWILQRRFVDRRLPLPIVKAYIFFLLVGLDFLHSDCGVVHTDLKLDNILMSFENESVLSAFVKLQINEVPMQYKVDIMTGRTVYRCHNDFGALDWTNLKNMVPKIADFGLSTRLSYDSPRKEAGGDQTGIYPIQPDHYRAPEVILGCGWDSKADIWNFGVMMWNIIECTELFQQVHNTDGRYDSKSHLAEMIALLGPPPEKLIAKENAMAQHNWPHPISNEAGISCSNAREYFDGPFFSDEGKFLYDDLIPARSLEATLPSLEENERDSFLSFVRGMLTWLPEERKTARQLIAHPFLNIKK</sequence>
<protein>
    <recommendedName>
        <fullName evidence="1">non-specific serine/threonine protein kinase</fullName>
        <ecNumber evidence="1">2.7.11.1</ecNumber>
    </recommendedName>
</protein>
<dbReference type="GO" id="GO:0005524">
    <property type="term" value="F:ATP binding"/>
    <property type="evidence" value="ECO:0007669"/>
    <property type="project" value="UniProtKB-KW"/>
</dbReference>
<dbReference type="PANTHER" id="PTHR47634">
    <property type="entry name" value="PROTEIN KINASE DOMAIN-CONTAINING PROTEIN-RELATED"/>
    <property type="match status" value="1"/>
</dbReference>
<evidence type="ECO:0000256" key="4">
    <source>
        <dbReference type="ARBA" id="ARBA00022741"/>
    </source>
</evidence>
<evidence type="ECO:0000256" key="7">
    <source>
        <dbReference type="ARBA" id="ARBA00047899"/>
    </source>
</evidence>
<evidence type="ECO:0000313" key="11">
    <source>
        <dbReference type="Proteomes" id="UP000030686"/>
    </source>
</evidence>
<dbReference type="FunFam" id="1.10.510.10:FF:001913">
    <property type="entry name" value="Serine/threonine-protein kinase, putative (AFU_orthologue AFUA_6G02242)"/>
    <property type="match status" value="1"/>
</dbReference>
<dbReference type="GO" id="GO:0000245">
    <property type="term" value="P:spliceosomal complex assembly"/>
    <property type="evidence" value="ECO:0007669"/>
    <property type="project" value="TreeGrafter"/>
</dbReference>
<dbReference type="Proteomes" id="UP000030686">
    <property type="component" value="Unassembled WGS sequence"/>
</dbReference>
<reference evidence="10" key="1">
    <citation type="journal article" date="2014" name="Nat. Commun.">
        <title>Multiple recent horizontal transfers of a large genomic region in cheese making fungi.</title>
        <authorList>
            <person name="Cheeseman K."/>
            <person name="Ropars J."/>
            <person name="Renault P."/>
            <person name="Dupont J."/>
            <person name="Gouzy J."/>
            <person name="Branca A."/>
            <person name="Abraham A.L."/>
            <person name="Ceppi M."/>
            <person name="Conseiller E."/>
            <person name="Debuchy R."/>
            <person name="Malagnac F."/>
            <person name="Goarin A."/>
            <person name="Silar P."/>
            <person name="Lacoste S."/>
            <person name="Sallet E."/>
            <person name="Bensimon A."/>
            <person name="Giraud T."/>
            <person name="Brygoo Y."/>
        </authorList>
    </citation>
    <scope>NUCLEOTIDE SEQUENCE [LARGE SCALE GENOMIC DNA]</scope>
    <source>
        <strain evidence="10">FM164</strain>
    </source>
</reference>
<dbReference type="GO" id="GO:0050684">
    <property type="term" value="P:regulation of mRNA processing"/>
    <property type="evidence" value="ECO:0007669"/>
    <property type="project" value="TreeGrafter"/>
</dbReference>
<dbReference type="PROSITE" id="PS00108">
    <property type="entry name" value="PROTEIN_KINASE_ST"/>
    <property type="match status" value="1"/>
</dbReference>
<feature type="domain" description="Protein kinase" evidence="9">
    <location>
        <begin position="60"/>
        <end position="451"/>
    </location>
</feature>
<dbReference type="STRING" id="1365484.W6Q5X6"/>
<evidence type="ECO:0000256" key="5">
    <source>
        <dbReference type="ARBA" id="ARBA00022777"/>
    </source>
</evidence>
<organism evidence="10 11">
    <name type="scientific">Penicillium roqueforti (strain FM164)</name>
    <dbReference type="NCBI Taxonomy" id="1365484"/>
    <lineage>
        <taxon>Eukaryota</taxon>
        <taxon>Fungi</taxon>
        <taxon>Dikarya</taxon>
        <taxon>Ascomycota</taxon>
        <taxon>Pezizomycotina</taxon>
        <taxon>Eurotiomycetes</taxon>
        <taxon>Eurotiomycetidae</taxon>
        <taxon>Eurotiales</taxon>
        <taxon>Aspergillaceae</taxon>
        <taxon>Penicillium</taxon>
    </lineage>
</organism>
<dbReference type="SMART" id="SM00220">
    <property type="entry name" value="S_TKc"/>
    <property type="match status" value="1"/>
</dbReference>
<comment type="catalytic activity">
    <reaction evidence="8">
        <text>L-seryl-[protein] + ATP = O-phospho-L-seryl-[protein] + ADP + H(+)</text>
        <dbReference type="Rhea" id="RHEA:17989"/>
        <dbReference type="Rhea" id="RHEA-COMP:9863"/>
        <dbReference type="Rhea" id="RHEA-COMP:11604"/>
        <dbReference type="ChEBI" id="CHEBI:15378"/>
        <dbReference type="ChEBI" id="CHEBI:29999"/>
        <dbReference type="ChEBI" id="CHEBI:30616"/>
        <dbReference type="ChEBI" id="CHEBI:83421"/>
        <dbReference type="ChEBI" id="CHEBI:456216"/>
        <dbReference type="EC" id="2.7.11.1"/>
    </reaction>
</comment>
<evidence type="ECO:0000313" key="10">
    <source>
        <dbReference type="EMBL" id="CDM29649.1"/>
    </source>
</evidence>
<dbReference type="InterPro" id="IPR051334">
    <property type="entry name" value="SRPK"/>
</dbReference>
<dbReference type="InterPro" id="IPR000719">
    <property type="entry name" value="Prot_kinase_dom"/>
</dbReference>
<dbReference type="PANTHER" id="PTHR47634:SF9">
    <property type="entry name" value="PROTEIN KINASE DOMAIN-CONTAINING PROTEIN-RELATED"/>
    <property type="match status" value="1"/>
</dbReference>
<keyword evidence="4" id="KW-0547">Nucleotide-binding</keyword>
<keyword evidence="6" id="KW-0067">ATP-binding</keyword>
<dbReference type="EC" id="2.7.11.1" evidence="1"/>
<keyword evidence="5 10" id="KW-0418">Kinase</keyword>